<evidence type="ECO:0000256" key="1">
    <source>
        <dbReference type="ARBA" id="ARBA00004442"/>
    </source>
</evidence>
<feature type="domain" description="OmpA-like" evidence="7">
    <location>
        <begin position="548"/>
        <end position="665"/>
    </location>
</feature>
<protein>
    <recommendedName>
        <fullName evidence="7">OmpA-like domain-containing protein</fullName>
    </recommendedName>
</protein>
<dbReference type="InterPro" id="IPR006664">
    <property type="entry name" value="OMP_bac"/>
</dbReference>
<proteinExistence type="predicted"/>
<evidence type="ECO:0000313" key="8">
    <source>
        <dbReference type="EMBL" id="GAA4357669.1"/>
    </source>
</evidence>
<organism evidence="8 9">
    <name type="scientific">Hymenobacter saemangeumensis</name>
    <dbReference type="NCBI Taxonomy" id="1084522"/>
    <lineage>
        <taxon>Bacteria</taxon>
        <taxon>Pseudomonadati</taxon>
        <taxon>Bacteroidota</taxon>
        <taxon>Cytophagia</taxon>
        <taxon>Cytophagales</taxon>
        <taxon>Hymenobacteraceae</taxon>
        <taxon>Hymenobacter</taxon>
    </lineage>
</organism>
<dbReference type="Gene3D" id="3.30.1330.60">
    <property type="entry name" value="OmpA-like domain"/>
    <property type="match status" value="1"/>
</dbReference>
<dbReference type="InterPro" id="IPR006665">
    <property type="entry name" value="OmpA-like"/>
</dbReference>
<dbReference type="PANTHER" id="PTHR30329:SF21">
    <property type="entry name" value="LIPOPROTEIN YIAD-RELATED"/>
    <property type="match status" value="1"/>
</dbReference>
<dbReference type="PRINTS" id="PR01021">
    <property type="entry name" value="OMPADOMAIN"/>
</dbReference>
<feature type="chain" id="PRO_5046926452" description="OmpA-like domain-containing protein" evidence="6">
    <location>
        <begin position="19"/>
        <end position="665"/>
    </location>
</feature>
<dbReference type="CDD" id="cd07185">
    <property type="entry name" value="OmpA_C-like"/>
    <property type="match status" value="1"/>
</dbReference>
<dbReference type="InterPro" id="IPR050330">
    <property type="entry name" value="Bact_OuterMem_StrucFunc"/>
</dbReference>
<dbReference type="Proteomes" id="UP001501153">
    <property type="component" value="Unassembled WGS sequence"/>
</dbReference>
<evidence type="ECO:0000256" key="3">
    <source>
        <dbReference type="ARBA" id="ARBA00023237"/>
    </source>
</evidence>
<keyword evidence="6" id="KW-0732">Signal</keyword>
<evidence type="ECO:0000256" key="6">
    <source>
        <dbReference type="SAM" id="SignalP"/>
    </source>
</evidence>
<sequence>MKLFLTLALLVCAVVLHAQEAPRTFADDQSRFELSYPAGWQPRAEEEQTMAFSPGGAGSEVAVTLTESIVPLGKGGRPLSTAARDSAWVRRIRRLPEAQVRLLQRRAQAGYEELRYEYYYGAVAVGRTHVLGRLLRRGKAEFRLEYRAPINQDSRYLAVGQQLLDSFAFTKPAARKDGATPLPAATPAPRAEAPETSAGCDDKMYGIAAYRFHDGQWQDDCRTIHEFSLSDPTAPPKVHRRVLPFQSYALAKGFDNCLYSVASAPTDRPEYVYRYNPATREGRYTSWRLPAQGLETGWISASTDAGGNLYFLTGDGNRLARVNPKDGSVWLIWASDPTRAAPYYPAIGFTGAGTHGNFCVDEKGTVYMVYSTDGALLRVDLKTLRPNPDLLPIDKLPRRGGYSDVLLQYDAAGQRSLYLAGPKAVYKLDPVRRQAQVLRRGTYTDLAGCNLFQPPPSLPQPAAAQTASWQGRVLDAFTRQPLPQAQLRVGPAGSEQELPLSLQGSFSYAVAPGSSYAYHARLPGYLDADSTLAAGPGTVDRDILLRPLTIGATLPLKNVQFEQGESVLLRSSFPALDKLVALLKDNPSLTIELRGHTDNVGPPEKNVLLSEQRVATVKAYLVRRGIAADRITGLGLGGTQPMASNEQEETRRLNRRVEFRVTGLQ</sequence>
<comment type="caution">
    <text evidence="8">The sequence shown here is derived from an EMBL/GenBank/DDBJ whole genome shotgun (WGS) entry which is preliminary data.</text>
</comment>
<dbReference type="Pfam" id="PF00691">
    <property type="entry name" value="OmpA"/>
    <property type="match status" value="1"/>
</dbReference>
<keyword evidence="9" id="KW-1185">Reference proteome</keyword>
<dbReference type="RefSeq" id="WP_345236150.1">
    <property type="nucleotide sequence ID" value="NZ_BAABGZ010000024.1"/>
</dbReference>
<evidence type="ECO:0000259" key="7">
    <source>
        <dbReference type="PROSITE" id="PS51123"/>
    </source>
</evidence>
<dbReference type="PROSITE" id="PS51123">
    <property type="entry name" value="OMPA_2"/>
    <property type="match status" value="1"/>
</dbReference>
<evidence type="ECO:0000256" key="2">
    <source>
        <dbReference type="ARBA" id="ARBA00023136"/>
    </source>
</evidence>
<gene>
    <name evidence="8" type="ORF">GCM10023185_22580</name>
</gene>
<comment type="subcellular location">
    <subcellularLocation>
        <location evidence="1">Cell outer membrane</location>
    </subcellularLocation>
</comment>
<keyword evidence="2 4" id="KW-0472">Membrane</keyword>
<dbReference type="InterPro" id="IPR036737">
    <property type="entry name" value="OmpA-like_sf"/>
</dbReference>
<dbReference type="SUPFAM" id="SSF103088">
    <property type="entry name" value="OmpA-like"/>
    <property type="match status" value="1"/>
</dbReference>
<dbReference type="EMBL" id="BAABGZ010000024">
    <property type="protein sequence ID" value="GAA4357669.1"/>
    <property type="molecule type" value="Genomic_DNA"/>
</dbReference>
<evidence type="ECO:0000313" key="9">
    <source>
        <dbReference type="Proteomes" id="UP001501153"/>
    </source>
</evidence>
<feature type="compositionally biased region" description="Low complexity" evidence="5">
    <location>
        <begin position="179"/>
        <end position="197"/>
    </location>
</feature>
<accession>A0ABP8IFD8</accession>
<name>A0ABP8IFD8_9BACT</name>
<dbReference type="PANTHER" id="PTHR30329">
    <property type="entry name" value="STATOR ELEMENT OF FLAGELLAR MOTOR COMPLEX"/>
    <property type="match status" value="1"/>
</dbReference>
<evidence type="ECO:0000256" key="5">
    <source>
        <dbReference type="SAM" id="MobiDB-lite"/>
    </source>
</evidence>
<evidence type="ECO:0000256" key="4">
    <source>
        <dbReference type="PROSITE-ProRule" id="PRU00473"/>
    </source>
</evidence>
<keyword evidence="3" id="KW-0998">Cell outer membrane</keyword>
<reference evidence="9" key="1">
    <citation type="journal article" date="2019" name="Int. J. Syst. Evol. Microbiol.">
        <title>The Global Catalogue of Microorganisms (GCM) 10K type strain sequencing project: providing services to taxonomists for standard genome sequencing and annotation.</title>
        <authorList>
            <consortium name="The Broad Institute Genomics Platform"/>
            <consortium name="The Broad Institute Genome Sequencing Center for Infectious Disease"/>
            <person name="Wu L."/>
            <person name="Ma J."/>
        </authorList>
    </citation>
    <scope>NUCLEOTIDE SEQUENCE [LARGE SCALE GENOMIC DNA]</scope>
    <source>
        <strain evidence="9">JCM 17923</strain>
    </source>
</reference>
<feature type="signal peptide" evidence="6">
    <location>
        <begin position="1"/>
        <end position="18"/>
    </location>
</feature>
<dbReference type="SUPFAM" id="SSF101898">
    <property type="entry name" value="NHL repeat"/>
    <property type="match status" value="1"/>
</dbReference>
<feature type="region of interest" description="Disordered" evidence="5">
    <location>
        <begin position="178"/>
        <end position="197"/>
    </location>
</feature>